<protein>
    <recommendedName>
        <fullName evidence="3">Lipoprotein</fullName>
    </recommendedName>
</protein>
<dbReference type="RefSeq" id="WP_341982435.1">
    <property type="nucleotide sequence ID" value="NZ_JBBYAF010000013.1"/>
</dbReference>
<proteinExistence type="predicted"/>
<dbReference type="PROSITE" id="PS51257">
    <property type="entry name" value="PROKAR_LIPOPROTEIN"/>
    <property type="match status" value="1"/>
</dbReference>
<sequence>MKKLILMSLSLLVILSGCKDDIPEPENFSLAKKVHAKEEKSLSVKHIVQGNQVFIECVVPDVTFSSAKKGAKKGKIIVTSNTSRLHKEYYTAAFVVKDLPKGNHILTLEVVSPKNKSFGIKKQLYVTIP</sequence>
<organism evidence="1 2">
    <name type="scientific">Rossellomorea oryzaecorticis</name>
    <dbReference type="NCBI Taxonomy" id="1396505"/>
    <lineage>
        <taxon>Bacteria</taxon>
        <taxon>Bacillati</taxon>
        <taxon>Bacillota</taxon>
        <taxon>Bacilli</taxon>
        <taxon>Bacillales</taxon>
        <taxon>Bacillaceae</taxon>
        <taxon>Rossellomorea</taxon>
    </lineage>
</organism>
<keyword evidence="2" id="KW-1185">Reference proteome</keyword>
<gene>
    <name evidence="1" type="ORF">AAEO50_08410</name>
</gene>
<accession>A0ABU9K876</accession>
<reference evidence="1 2" key="1">
    <citation type="submission" date="2024-04" db="EMBL/GenBank/DDBJ databases">
        <title>Bacillus oryzaecorticis sp. nov., a moderately halophilic bacterium isolated from rice husks.</title>
        <authorList>
            <person name="Zhu H.-S."/>
        </authorList>
    </citation>
    <scope>NUCLEOTIDE SEQUENCE [LARGE SCALE GENOMIC DNA]</scope>
    <source>
        <strain evidence="1 2">ZC255</strain>
    </source>
</reference>
<evidence type="ECO:0000313" key="2">
    <source>
        <dbReference type="Proteomes" id="UP001389717"/>
    </source>
</evidence>
<evidence type="ECO:0008006" key="3">
    <source>
        <dbReference type="Google" id="ProtNLM"/>
    </source>
</evidence>
<name>A0ABU9K876_9BACI</name>
<comment type="caution">
    <text evidence="1">The sequence shown here is derived from an EMBL/GenBank/DDBJ whole genome shotgun (WGS) entry which is preliminary data.</text>
</comment>
<dbReference type="EMBL" id="JBBYAF010000013">
    <property type="protein sequence ID" value="MEL3972297.1"/>
    <property type="molecule type" value="Genomic_DNA"/>
</dbReference>
<dbReference type="Proteomes" id="UP001389717">
    <property type="component" value="Unassembled WGS sequence"/>
</dbReference>
<evidence type="ECO:0000313" key="1">
    <source>
        <dbReference type="EMBL" id="MEL3972297.1"/>
    </source>
</evidence>